<evidence type="ECO:0000313" key="2">
    <source>
        <dbReference type="Proteomes" id="UP000215377"/>
    </source>
</evidence>
<accession>A0A225NT85</accession>
<proteinExistence type="predicted"/>
<reference evidence="1 2" key="1">
    <citation type="submission" date="2013-04" db="EMBL/GenBank/DDBJ databases">
        <title>Oceanicola sp. 22II1-22F33 Genome Sequencing.</title>
        <authorList>
            <person name="Lai Q."/>
            <person name="Li G."/>
            <person name="Shao Z."/>
        </authorList>
    </citation>
    <scope>NUCLEOTIDE SEQUENCE [LARGE SCALE GENOMIC DNA]</scope>
    <source>
        <strain evidence="1 2">22II1-22F33</strain>
    </source>
</reference>
<keyword evidence="2" id="KW-1185">Reference proteome</keyword>
<evidence type="ECO:0000313" key="1">
    <source>
        <dbReference type="EMBL" id="OWU78045.1"/>
    </source>
</evidence>
<comment type="caution">
    <text evidence="1">The sequence shown here is derived from an EMBL/GenBank/DDBJ whole genome shotgun (WGS) entry which is preliminary data.</text>
</comment>
<dbReference type="AlphaFoldDB" id="A0A225NT85"/>
<dbReference type="Proteomes" id="UP000215377">
    <property type="component" value="Unassembled WGS sequence"/>
</dbReference>
<name>A0A225NT85_9RHOB</name>
<sequence length="227" mass="25123">MVPLGGGRGVRPARGGKREVSIWDLLVWAFAVEKVSMDLDELGAMADARPNFGIEYVLIQRAMLGCTVDGGGRSESHPDADLVASAVASLPEAVGGRGMAVQIAECSRFRLMPCWGSDVEPRCEPVEWKRNKHGLFAARSFWRGDGNMARWPEAQLGRDDGYVCPVTYRGTASEVAAARRAWLQWRMALAMLRDTFRTRSDLTAFEVTEDLPPVAPWKKPVDRMSVR</sequence>
<gene>
    <name evidence="1" type="ORF">ATO3_02695</name>
</gene>
<protein>
    <submittedName>
        <fullName evidence="1">Uncharacterized protein</fullName>
    </submittedName>
</protein>
<organism evidence="1 2">
    <name type="scientific">Marinibacterium profundimaris</name>
    <dbReference type="NCBI Taxonomy" id="1679460"/>
    <lineage>
        <taxon>Bacteria</taxon>
        <taxon>Pseudomonadati</taxon>
        <taxon>Pseudomonadota</taxon>
        <taxon>Alphaproteobacteria</taxon>
        <taxon>Rhodobacterales</taxon>
        <taxon>Paracoccaceae</taxon>
        <taxon>Marinibacterium</taxon>
    </lineage>
</organism>
<dbReference type="EMBL" id="AQQR01000001">
    <property type="protein sequence ID" value="OWU78045.1"/>
    <property type="molecule type" value="Genomic_DNA"/>
</dbReference>